<dbReference type="Proteomes" id="UP000813444">
    <property type="component" value="Unassembled WGS sequence"/>
</dbReference>
<dbReference type="EMBL" id="JAGPNK010000004">
    <property type="protein sequence ID" value="KAH7322718.1"/>
    <property type="molecule type" value="Genomic_DNA"/>
</dbReference>
<keyword evidence="1" id="KW-0732">Signal</keyword>
<accession>A0A8K0STQ2</accession>
<name>A0A8K0STQ2_9HYPO</name>
<sequence length="346" mass="36891">MRASTLLQLAPWGFLLQGVSAVAVQGAQELGPAHEKRDVPAKCNADNCARAAVRGMQPERLASCQAFMQCTVTPVTVTVLETKTQTLVAATQTNRATVTNVVTVTRTADLFHKRAVDPEGTPVTNCPTEVPTFASACSGTVRYSSACACGGYTRVYTTIEADTTTITSTATETPPKVIVEVTSTVRTTATDVVQPPAYTQVPYPNYRFNLVIATGTYKGRKAAGGSNSQAAGWLWWATTSTGAYVEFAGDLIKENSYDYVRQRIGPSGGDMILPFTSSSPDFGLIRFTAVSNDGGATIYVRAVGTNPSFNQVQVCAPEPSRGGPWMWLGSGIRAGCYETQLQVVRI</sequence>
<evidence type="ECO:0000256" key="1">
    <source>
        <dbReference type="SAM" id="SignalP"/>
    </source>
</evidence>
<dbReference type="AlphaFoldDB" id="A0A8K0STQ2"/>
<organism evidence="2 3">
    <name type="scientific">Stachybotrys elegans</name>
    <dbReference type="NCBI Taxonomy" id="80388"/>
    <lineage>
        <taxon>Eukaryota</taxon>
        <taxon>Fungi</taxon>
        <taxon>Dikarya</taxon>
        <taxon>Ascomycota</taxon>
        <taxon>Pezizomycotina</taxon>
        <taxon>Sordariomycetes</taxon>
        <taxon>Hypocreomycetidae</taxon>
        <taxon>Hypocreales</taxon>
        <taxon>Stachybotryaceae</taxon>
        <taxon>Stachybotrys</taxon>
    </lineage>
</organism>
<dbReference type="OrthoDB" id="5596743at2759"/>
<feature type="chain" id="PRO_5035481285" evidence="1">
    <location>
        <begin position="22"/>
        <end position="346"/>
    </location>
</feature>
<gene>
    <name evidence="2" type="ORF">B0I35DRAFT_407164</name>
</gene>
<evidence type="ECO:0000313" key="2">
    <source>
        <dbReference type="EMBL" id="KAH7322718.1"/>
    </source>
</evidence>
<protein>
    <submittedName>
        <fullName evidence="2">Uncharacterized protein</fullName>
    </submittedName>
</protein>
<feature type="signal peptide" evidence="1">
    <location>
        <begin position="1"/>
        <end position="21"/>
    </location>
</feature>
<reference evidence="2" key="1">
    <citation type="journal article" date="2021" name="Nat. Commun.">
        <title>Genetic determinants of endophytism in the Arabidopsis root mycobiome.</title>
        <authorList>
            <person name="Mesny F."/>
            <person name="Miyauchi S."/>
            <person name="Thiergart T."/>
            <person name="Pickel B."/>
            <person name="Atanasova L."/>
            <person name="Karlsson M."/>
            <person name="Huettel B."/>
            <person name="Barry K.W."/>
            <person name="Haridas S."/>
            <person name="Chen C."/>
            <person name="Bauer D."/>
            <person name="Andreopoulos W."/>
            <person name="Pangilinan J."/>
            <person name="LaButti K."/>
            <person name="Riley R."/>
            <person name="Lipzen A."/>
            <person name="Clum A."/>
            <person name="Drula E."/>
            <person name="Henrissat B."/>
            <person name="Kohler A."/>
            <person name="Grigoriev I.V."/>
            <person name="Martin F.M."/>
            <person name="Hacquard S."/>
        </authorList>
    </citation>
    <scope>NUCLEOTIDE SEQUENCE</scope>
    <source>
        <strain evidence="2">MPI-CAGE-CH-0235</strain>
    </source>
</reference>
<proteinExistence type="predicted"/>
<keyword evidence="3" id="KW-1185">Reference proteome</keyword>
<comment type="caution">
    <text evidence="2">The sequence shown here is derived from an EMBL/GenBank/DDBJ whole genome shotgun (WGS) entry which is preliminary data.</text>
</comment>
<evidence type="ECO:0000313" key="3">
    <source>
        <dbReference type="Proteomes" id="UP000813444"/>
    </source>
</evidence>